<dbReference type="Gene3D" id="2.60.210.10">
    <property type="entry name" value="Apoptosis, Tumor Necrosis Factor Receptor Associated Protein 2, Chain A"/>
    <property type="match status" value="1"/>
</dbReference>
<comment type="pathway">
    <text evidence="6">Protein modification; protein ubiquitination.</text>
</comment>
<comment type="domain">
    <text evidence="6">The RING-type zinc finger domain is essential for ubiquitin ligase activity.</text>
</comment>
<dbReference type="Pfam" id="PF03145">
    <property type="entry name" value="Sina_TRAF"/>
    <property type="match status" value="1"/>
</dbReference>
<reference evidence="10 11" key="1">
    <citation type="submission" date="2024-08" db="EMBL/GenBank/DDBJ databases">
        <authorList>
            <person name="Cucini C."/>
            <person name="Frati F."/>
        </authorList>
    </citation>
    <scope>NUCLEOTIDE SEQUENCE [LARGE SCALE GENOMIC DNA]</scope>
</reference>
<dbReference type="PROSITE" id="PS51081">
    <property type="entry name" value="ZF_SIAH"/>
    <property type="match status" value="1"/>
</dbReference>
<evidence type="ECO:0000256" key="7">
    <source>
        <dbReference type="SAM" id="MobiDB-lite"/>
    </source>
</evidence>
<comment type="caution">
    <text evidence="10">The sequence shown here is derived from an EMBL/GenBank/DDBJ whole genome shotgun (WGS) entry which is preliminary data.</text>
</comment>
<dbReference type="SUPFAM" id="SSF49599">
    <property type="entry name" value="TRAF domain-like"/>
    <property type="match status" value="1"/>
</dbReference>
<dbReference type="Gene3D" id="3.30.40.10">
    <property type="entry name" value="Zinc/RING finger domain, C3HC4 (zinc finger)"/>
    <property type="match status" value="1"/>
</dbReference>
<evidence type="ECO:0000256" key="2">
    <source>
        <dbReference type="ARBA" id="ARBA00022723"/>
    </source>
</evidence>
<comment type="domain">
    <text evidence="6">The SBD domain (substrate-binding domain) mediates the interaction with substrate proteins. It is related to the TRAF family.</text>
</comment>
<dbReference type="EMBL" id="CAXLJM020000036">
    <property type="protein sequence ID" value="CAL8105453.1"/>
    <property type="molecule type" value="Genomic_DNA"/>
</dbReference>
<comment type="similarity">
    <text evidence="1 6">Belongs to the SINA (Seven in absentia) family.</text>
</comment>
<feature type="compositionally biased region" description="Polar residues" evidence="7">
    <location>
        <begin position="244"/>
        <end position="256"/>
    </location>
</feature>
<evidence type="ECO:0000256" key="3">
    <source>
        <dbReference type="ARBA" id="ARBA00022771"/>
    </source>
</evidence>
<evidence type="ECO:0000256" key="8">
    <source>
        <dbReference type="SAM" id="SignalP"/>
    </source>
</evidence>
<dbReference type="Pfam" id="PF21361">
    <property type="entry name" value="Sina_ZnF"/>
    <property type="match status" value="1"/>
</dbReference>
<dbReference type="InterPro" id="IPR008974">
    <property type="entry name" value="TRAF-like"/>
</dbReference>
<evidence type="ECO:0000256" key="5">
    <source>
        <dbReference type="PROSITE-ProRule" id="PRU00455"/>
    </source>
</evidence>
<feature type="chain" id="PRO_5045792304" description="E3 ubiquitin-protein ligase" evidence="8">
    <location>
        <begin position="25"/>
        <end position="275"/>
    </location>
</feature>
<accession>A0ABP1QLM5</accession>
<dbReference type="InterPro" id="IPR018121">
    <property type="entry name" value="7-in-absentia-prot_TRAF-dom"/>
</dbReference>
<protein>
    <recommendedName>
        <fullName evidence="6">E3 ubiquitin-protein ligase</fullName>
        <ecNumber evidence="6">2.3.2.27</ecNumber>
    </recommendedName>
</protein>
<dbReference type="InterPro" id="IPR013083">
    <property type="entry name" value="Znf_RING/FYVE/PHD"/>
</dbReference>
<evidence type="ECO:0000256" key="1">
    <source>
        <dbReference type="ARBA" id="ARBA00009119"/>
    </source>
</evidence>
<keyword evidence="11" id="KW-1185">Reference proteome</keyword>
<dbReference type="InterPro" id="IPR004162">
    <property type="entry name" value="SINA-like_animal"/>
</dbReference>
<keyword evidence="2 6" id="KW-0479">Metal-binding</keyword>
<keyword evidence="4 6" id="KW-0862">Zinc</keyword>
<keyword evidence="3 5" id="KW-0863">Zinc-finger</keyword>
<sequence>MIKMNEGKPMVWFVCGWIFAAVSAMDFQYDELICVSASGESQTINGLAKVVFYPCTYYANGCRALLISTQKSEHEMSCTFGGCFCPYPDGSCSWKGSYDEVVPHLYTYHQRVPSWNGEELVISATNINVPGPLYWVVLQLCYGHSFVIVIGKHYRENGEQFHVLVQLIGSRRQCEKFFCRLELTGRGGQRYVWDGPPRSIHDGITSAVNNNECFLFDGSIAHFCSSSGTLQVVVNISMETEADGSTQGAQVNTFKSPNPRKHDREVSVSHSNFFS</sequence>
<keyword evidence="8" id="KW-0732">Signal</keyword>
<feature type="region of interest" description="Disordered" evidence="7">
    <location>
        <begin position="244"/>
        <end position="275"/>
    </location>
</feature>
<comment type="catalytic activity">
    <reaction evidence="6">
        <text>S-ubiquitinyl-[E2 ubiquitin-conjugating enzyme]-L-cysteine + [acceptor protein]-L-lysine = [E2 ubiquitin-conjugating enzyme]-L-cysteine + N(6)-ubiquitinyl-[acceptor protein]-L-lysine.</text>
        <dbReference type="EC" id="2.3.2.27"/>
    </reaction>
</comment>
<comment type="function">
    <text evidence="6">E3 ubiquitin-protein ligase that mediates ubiquitination and subsequent proteasomal degradation of target proteins. E3 ubiquitin ligases accept ubiquitin from an E2 ubiquitin-conjugating enzyme in the form of a thioester and then directly transfers the ubiquitin to targeted substrates.</text>
</comment>
<evidence type="ECO:0000313" key="11">
    <source>
        <dbReference type="Proteomes" id="UP001642540"/>
    </source>
</evidence>
<evidence type="ECO:0000256" key="6">
    <source>
        <dbReference type="RuleBase" id="RU201113"/>
    </source>
</evidence>
<name>A0ABP1QLM5_9HEXA</name>
<organism evidence="10 11">
    <name type="scientific">Orchesella dallaii</name>
    <dbReference type="NCBI Taxonomy" id="48710"/>
    <lineage>
        <taxon>Eukaryota</taxon>
        <taxon>Metazoa</taxon>
        <taxon>Ecdysozoa</taxon>
        <taxon>Arthropoda</taxon>
        <taxon>Hexapoda</taxon>
        <taxon>Collembola</taxon>
        <taxon>Entomobryomorpha</taxon>
        <taxon>Entomobryoidea</taxon>
        <taxon>Orchesellidae</taxon>
        <taxon>Orchesellinae</taxon>
        <taxon>Orchesella</taxon>
    </lineage>
</organism>
<dbReference type="PANTHER" id="PTHR45877">
    <property type="entry name" value="E3 UBIQUITIN-PROTEIN LIGASE SIAH2"/>
    <property type="match status" value="1"/>
</dbReference>
<evidence type="ECO:0000256" key="4">
    <source>
        <dbReference type="ARBA" id="ARBA00022833"/>
    </source>
</evidence>
<proteinExistence type="inferred from homology"/>
<evidence type="ECO:0000259" key="9">
    <source>
        <dbReference type="PROSITE" id="PS51081"/>
    </source>
</evidence>
<feature type="domain" description="SIAH-type" evidence="9">
    <location>
        <begin position="50"/>
        <end position="110"/>
    </location>
</feature>
<dbReference type="EC" id="2.3.2.27" evidence="6"/>
<dbReference type="InterPro" id="IPR013010">
    <property type="entry name" value="Znf_SIAH"/>
</dbReference>
<dbReference type="Proteomes" id="UP001642540">
    <property type="component" value="Unassembled WGS sequence"/>
</dbReference>
<feature type="signal peptide" evidence="8">
    <location>
        <begin position="1"/>
        <end position="24"/>
    </location>
</feature>
<keyword evidence="6" id="KW-0833">Ubl conjugation pathway</keyword>
<evidence type="ECO:0000313" key="10">
    <source>
        <dbReference type="EMBL" id="CAL8105453.1"/>
    </source>
</evidence>
<gene>
    <name evidence="10" type="ORF">ODALV1_LOCUS12069</name>
</gene>
<dbReference type="PANTHER" id="PTHR45877:SF2">
    <property type="entry name" value="E3 UBIQUITIN-PROTEIN LIGASE SINA-RELATED"/>
    <property type="match status" value="1"/>
</dbReference>